<reference evidence="1" key="1">
    <citation type="submission" date="2015-04" db="UniProtKB">
        <authorList>
            <consortium name="EnsemblPlants"/>
        </authorList>
    </citation>
    <scope>IDENTIFICATION</scope>
    <source>
        <strain evidence="1">SL10</strain>
    </source>
</reference>
<evidence type="ECO:0000313" key="1">
    <source>
        <dbReference type="EnsemblPlants" id="ONIVA05G12210.1"/>
    </source>
</evidence>
<proteinExistence type="predicted"/>
<accession>A0A0E0HCM6</accession>
<dbReference type="Gramene" id="ONIVA05G12210.1">
    <property type="protein sequence ID" value="ONIVA05G12210.1"/>
    <property type="gene ID" value="ONIVA05G12210"/>
</dbReference>
<sequence length="135" mass="16144">MQQPIFFLIDRNIWVQSSWTHTIKLSVRKLQSVLNKYEPLDRHCFNMSVHKFMYENIQTVQKTNELITKHFLDLQGSWLKIHYKVAQCKLELVGLSRTSLHANLEMWSTTFVGFMNGDELRQQFVPHLVMYQQNE</sequence>
<name>A0A0E0HCM6_ORYNI</name>
<dbReference type="HOGENOM" id="CLU_1734443_0_0_1"/>
<dbReference type="EnsemblPlants" id="ONIVA05G12210.1">
    <property type="protein sequence ID" value="ONIVA05G12210.1"/>
    <property type="gene ID" value="ONIVA05G12210"/>
</dbReference>
<protein>
    <submittedName>
        <fullName evidence="1">Uncharacterized protein</fullName>
    </submittedName>
</protein>
<dbReference type="Proteomes" id="UP000006591">
    <property type="component" value="Chromosome 5"/>
</dbReference>
<evidence type="ECO:0000313" key="2">
    <source>
        <dbReference type="Proteomes" id="UP000006591"/>
    </source>
</evidence>
<dbReference type="AlphaFoldDB" id="A0A0E0HCM6"/>
<organism evidence="1">
    <name type="scientific">Oryza nivara</name>
    <name type="common">Indian wild rice</name>
    <name type="synonym">Oryza sativa f. spontanea</name>
    <dbReference type="NCBI Taxonomy" id="4536"/>
    <lineage>
        <taxon>Eukaryota</taxon>
        <taxon>Viridiplantae</taxon>
        <taxon>Streptophyta</taxon>
        <taxon>Embryophyta</taxon>
        <taxon>Tracheophyta</taxon>
        <taxon>Spermatophyta</taxon>
        <taxon>Magnoliopsida</taxon>
        <taxon>Liliopsida</taxon>
        <taxon>Poales</taxon>
        <taxon>Poaceae</taxon>
        <taxon>BOP clade</taxon>
        <taxon>Oryzoideae</taxon>
        <taxon>Oryzeae</taxon>
        <taxon>Oryzinae</taxon>
        <taxon>Oryza</taxon>
    </lineage>
</organism>
<reference evidence="1" key="2">
    <citation type="submission" date="2018-04" db="EMBL/GenBank/DDBJ databases">
        <title>OnivRS2 (Oryza nivara Reference Sequence Version 2).</title>
        <authorList>
            <person name="Zhang J."/>
            <person name="Kudrna D."/>
            <person name="Lee S."/>
            <person name="Talag J."/>
            <person name="Rajasekar S."/>
            <person name="Welchert J."/>
            <person name="Hsing Y.-I."/>
            <person name="Wing R.A."/>
        </authorList>
    </citation>
    <scope>NUCLEOTIDE SEQUENCE [LARGE SCALE GENOMIC DNA]</scope>
    <source>
        <strain evidence="1">SL10</strain>
    </source>
</reference>
<keyword evidence="2" id="KW-1185">Reference proteome</keyword>